<evidence type="ECO:0000313" key="3">
    <source>
        <dbReference type="Proteomes" id="UP000230094"/>
    </source>
</evidence>
<dbReference type="CDD" id="cd04301">
    <property type="entry name" value="NAT_SF"/>
    <property type="match status" value="1"/>
</dbReference>
<reference evidence="3" key="1">
    <citation type="submission" date="2017-09" db="EMBL/GenBank/DDBJ databases">
        <title>Depth-based differentiation of microbial function through sediment-hosted aquifers and enrichment of novel symbionts in the deep terrestrial subsurface.</title>
        <authorList>
            <person name="Probst A.J."/>
            <person name="Ladd B."/>
            <person name="Jarett J.K."/>
            <person name="Geller-Mcgrath D.E."/>
            <person name="Sieber C.M.K."/>
            <person name="Emerson J.B."/>
            <person name="Anantharaman K."/>
            <person name="Thomas B.C."/>
            <person name="Malmstrom R."/>
            <person name="Stieglmeier M."/>
            <person name="Klingl A."/>
            <person name="Woyke T."/>
            <person name="Ryan C.M."/>
            <person name="Banfield J.F."/>
        </authorList>
    </citation>
    <scope>NUCLEOTIDE SEQUENCE [LARGE SCALE GENOMIC DNA]</scope>
</reference>
<dbReference type="AlphaFoldDB" id="A0A2H0TBZ3"/>
<organism evidence="2 3">
    <name type="scientific">Candidatus Nomurabacteria bacterium CG10_big_fil_rev_8_21_14_0_10_35_16</name>
    <dbReference type="NCBI Taxonomy" id="1974731"/>
    <lineage>
        <taxon>Bacteria</taxon>
        <taxon>Candidatus Nomuraibacteriota</taxon>
    </lineage>
</organism>
<proteinExistence type="predicted"/>
<dbReference type="InterPro" id="IPR000182">
    <property type="entry name" value="GNAT_dom"/>
</dbReference>
<evidence type="ECO:0000259" key="1">
    <source>
        <dbReference type="PROSITE" id="PS51186"/>
    </source>
</evidence>
<dbReference type="Pfam" id="PF00583">
    <property type="entry name" value="Acetyltransf_1"/>
    <property type="match status" value="1"/>
</dbReference>
<protein>
    <recommendedName>
        <fullName evidence="1">N-acetyltransferase domain-containing protein</fullName>
    </recommendedName>
</protein>
<dbReference type="GO" id="GO:0016747">
    <property type="term" value="F:acyltransferase activity, transferring groups other than amino-acyl groups"/>
    <property type="evidence" value="ECO:0007669"/>
    <property type="project" value="InterPro"/>
</dbReference>
<feature type="domain" description="N-acetyltransferase" evidence="1">
    <location>
        <begin position="29"/>
        <end position="198"/>
    </location>
</feature>
<dbReference type="Proteomes" id="UP000230094">
    <property type="component" value="Unassembled WGS sequence"/>
</dbReference>
<dbReference type="PROSITE" id="PS51186">
    <property type="entry name" value="GNAT"/>
    <property type="match status" value="1"/>
</dbReference>
<comment type="caution">
    <text evidence="2">The sequence shown here is derived from an EMBL/GenBank/DDBJ whole genome shotgun (WGS) entry which is preliminary data.</text>
</comment>
<dbReference type="Gene3D" id="3.40.630.30">
    <property type="match status" value="1"/>
</dbReference>
<dbReference type="EMBL" id="PFCQ01000003">
    <property type="protein sequence ID" value="PIR68523.1"/>
    <property type="molecule type" value="Genomic_DNA"/>
</dbReference>
<dbReference type="SUPFAM" id="SSF55729">
    <property type="entry name" value="Acyl-CoA N-acyltransferases (Nat)"/>
    <property type="match status" value="1"/>
</dbReference>
<name>A0A2H0TBZ3_9BACT</name>
<evidence type="ECO:0000313" key="2">
    <source>
        <dbReference type="EMBL" id="PIR68523.1"/>
    </source>
</evidence>
<sequence length="200" mass="22773">MNENSFGNKIPNIEIPKVPEKGRQEKLDLKIEVAGPEDWKIVRDLRVEAITGPDARMFGLTKKGTIQESNRSEQEWRDELSGDKTFAVLSWSGSNPVGFGRAILREDGAWRIRNGYVKNEFRGVGIGEQIFKMRLDEIRRRGGKQVITSIRPDNLGSLHIAEKFGFKPISTINVAMSSLQNRLFKKGFTHLYLDLEQDNK</sequence>
<gene>
    <name evidence="2" type="ORF">COU49_00580</name>
</gene>
<accession>A0A2H0TBZ3</accession>
<dbReference type="InterPro" id="IPR016181">
    <property type="entry name" value="Acyl_CoA_acyltransferase"/>
</dbReference>